<keyword evidence="3" id="KW-1185">Reference proteome</keyword>
<evidence type="ECO:0000256" key="1">
    <source>
        <dbReference type="SAM" id="SignalP"/>
    </source>
</evidence>
<reference evidence="2 3" key="1">
    <citation type="submission" date="2016-10" db="EMBL/GenBank/DDBJ databases">
        <authorList>
            <person name="de Groot N.N."/>
        </authorList>
    </citation>
    <scope>NUCLEOTIDE SEQUENCE [LARGE SCALE GENOMIC DNA]</scope>
    <source>
        <strain evidence="2 3">CGMCC 4.7037</strain>
    </source>
</reference>
<organism evidence="2 3">
    <name type="scientific">Nonomuraea solani</name>
    <dbReference type="NCBI Taxonomy" id="1144553"/>
    <lineage>
        <taxon>Bacteria</taxon>
        <taxon>Bacillati</taxon>
        <taxon>Actinomycetota</taxon>
        <taxon>Actinomycetes</taxon>
        <taxon>Streptosporangiales</taxon>
        <taxon>Streptosporangiaceae</taxon>
        <taxon>Nonomuraea</taxon>
    </lineage>
</organism>
<accession>A0A1H6ESX5</accession>
<sequence length="105" mass="11369">MKVRKLSAAALLTTALGATILAGAAPASASASDQAGATSAPAERYALSPLPPDWYWSLRYETMDACRVGFQDAAENGQYTGLATCRWYEGDRHRQAGYYFLIYIP</sequence>
<dbReference type="AlphaFoldDB" id="A0A1H6ESX5"/>
<feature type="signal peptide" evidence="1">
    <location>
        <begin position="1"/>
        <end position="24"/>
    </location>
</feature>
<evidence type="ECO:0000313" key="2">
    <source>
        <dbReference type="EMBL" id="SEH00912.1"/>
    </source>
</evidence>
<protein>
    <submittedName>
        <fullName evidence="2">Uncharacterized protein</fullName>
    </submittedName>
</protein>
<dbReference type="Proteomes" id="UP000236732">
    <property type="component" value="Unassembled WGS sequence"/>
</dbReference>
<dbReference type="RefSeq" id="WP_103962040.1">
    <property type="nucleotide sequence ID" value="NZ_FNVT01000018.1"/>
</dbReference>
<dbReference type="EMBL" id="FNVT01000018">
    <property type="protein sequence ID" value="SEH00912.1"/>
    <property type="molecule type" value="Genomic_DNA"/>
</dbReference>
<keyword evidence="1" id="KW-0732">Signal</keyword>
<feature type="chain" id="PRO_5038663604" evidence="1">
    <location>
        <begin position="25"/>
        <end position="105"/>
    </location>
</feature>
<name>A0A1H6ESX5_9ACTN</name>
<gene>
    <name evidence="2" type="ORF">SAMN05444920_118101</name>
</gene>
<proteinExistence type="predicted"/>
<evidence type="ECO:0000313" key="3">
    <source>
        <dbReference type="Proteomes" id="UP000236732"/>
    </source>
</evidence>
<dbReference type="OrthoDB" id="3543407at2"/>